<accession>A0A834PFP7</accession>
<keyword evidence="2" id="KW-1185">Reference proteome</keyword>
<dbReference type="EMBL" id="JACSDY010000001">
    <property type="protein sequence ID" value="KAF7438660.1"/>
    <property type="molecule type" value="Genomic_DNA"/>
</dbReference>
<comment type="caution">
    <text evidence="1">The sequence shown here is derived from an EMBL/GenBank/DDBJ whole genome shotgun (WGS) entry which is preliminary data.</text>
</comment>
<evidence type="ECO:0000313" key="1">
    <source>
        <dbReference type="EMBL" id="KAF7438660.1"/>
    </source>
</evidence>
<dbReference type="AlphaFoldDB" id="A0A834PFP7"/>
<sequence>MSPGISVVLKGLKFDLHFDVKTSGRSVEPLKCIFQLGELQRGLSRLNEVPPPTLAYILAREGFVSAGKREIEQHSAQERKRNGVVIETEGKSLSENKREISGNEVSQSMLIFSYSVRNPESDLCS</sequence>
<evidence type="ECO:0000313" key="2">
    <source>
        <dbReference type="Proteomes" id="UP000600918"/>
    </source>
</evidence>
<name>A0A834PFP7_VESPE</name>
<gene>
    <name evidence="1" type="ORF">H0235_001051</name>
</gene>
<proteinExistence type="predicted"/>
<protein>
    <submittedName>
        <fullName evidence="1">Uncharacterized protein</fullName>
    </submittedName>
</protein>
<reference evidence="1" key="1">
    <citation type="journal article" date="2020" name="G3 (Bethesda)">
        <title>High-Quality Assemblies for Three Invasive Social Wasps from the &lt;i&gt;Vespula&lt;/i&gt; Genus.</title>
        <authorList>
            <person name="Harrop T.W.R."/>
            <person name="Guhlin J."/>
            <person name="McLaughlin G.M."/>
            <person name="Permina E."/>
            <person name="Stockwell P."/>
            <person name="Gilligan J."/>
            <person name="Le Lec M.F."/>
            <person name="Gruber M.A.M."/>
            <person name="Quinn O."/>
            <person name="Lovegrove M."/>
            <person name="Duncan E.J."/>
            <person name="Remnant E.J."/>
            <person name="Van Eeckhoven J."/>
            <person name="Graham B."/>
            <person name="Knapp R.A."/>
            <person name="Langford K.W."/>
            <person name="Kronenberg Z."/>
            <person name="Press M.O."/>
            <person name="Eacker S.M."/>
            <person name="Wilson-Rankin E.E."/>
            <person name="Purcell J."/>
            <person name="Lester P.J."/>
            <person name="Dearden P.K."/>
        </authorList>
    </citation>
    <scope>NUCLEOTIDE SEQUENCE</scope>
    <source>
        <strain evidence="1">Volc-1</strain>
    </source>
</reference>
<dbReference type="Proteomes" id="UP000600918">
    <property type="component" value="Unassembled WGS sequence"/>
</dbReference>
<organism evidence="1 2">
    <name type="scientific">Vespula pensylvanica</name>
    <name type="common">Western yellow jacket</name>
    <name type="synonym">Wasp</name>
    <dbReference type="NCBI Taxonomy" id="30213"/>
    <lineage>
        <taxon>Eukaryota</taxon>
        <taxon>Metazoa</taxon>
        <taxon>Ecdysozoa</taxon>
        <taxon>Arthropoda</taxon>
        <taxon>Hexapoda</taxon>
        <taxon>Insecta</taxon>
        <taxon>Pterygota</taxon>
        <taxon>Neoptera</taxon>
        <taxon>Endopterygota</taxon>
        <taxon>Hymenoptera</taxon>
        <taxon>Apocrita</taxon>
        <taxon>Aculeata</taxon>
        <taxon>Vespoidea</taxon>
        <taxon>Vespidae</taxon>
        <taxon>Vespinae</taxon>
        <taxon>Vespula</taxon>
    </lineage>
</organism>